<dbReference type="RefSeq" id="WP_196292041.1">
    <property type="nucleotide sequence ID" value="NZ_JADQDM010000002.1"/>
</dbReference>
<dbReference type="Pfam" id="PF07179">
    <property type="entry name" value="SseB"/>
    <property type="match status" value="1"/>
</dbReference>
<dbReference type="InterPro" id="IPR009839">
    <property type="entry name" value="SseB_N"/>
</dbReference>
<dbReference type="Pfam" id="PF14581">
    <property type="entry name" value="SseB_C"/>
    <property type="match status" value="1"/>
</dbReference>
<dbReference type="Proteomes" id="UP000618931">
    <property type="component" value="Unassembled WGS sequence"/>
</dbReference>
<keyword evidence="4" id="KW-1185">Reference proteome</keyword>
<proteinExistence type="predicted"/>
<name>A0ABS0I125_9BACT</name>
<dbReference type="EMBL" id="JADQDM010000002">
    <property type="protein sequence ID" value="MBF9220597.1"/>
    <property type="molecule type" value="Genomic_DNA"/>
</dbReference>
<sequence length="260" mass="28812">MDSQDIFDESKLVPGPNEFDPAADLDDLMAQAGQNPAYRPEFLRRLLLSPLLVLVEDEPARDETQADYVGFTPLQLSDGYVPLFTSLARLHDNPALVDYQHISVKGRDLLAALQQRDLCLNPFSEASINLPAAICQRLLAGDDFGAFKQSPPTEQREVLIGQPAEYPTAPVEAIRLLLSSHPRVQAGYLTYLLASGEEPAHFIIGLQLEGEFKGIAQEVAYVASTFQKELGNQYIVQQVIPDTDEFSAYVLSTEPFYARE</sequence>
<organism evidence="3 4">
    <name type="scientific">Hymenobacter ruricola</name>
    <dbReference type="NCBI Taxonomy" id="2791023"/>
    <lineage>
        <taxon>Bacteria</taxon>
        <taxon>Pseudomonadati</taxon>
        <taxon>Bacteroidota</taxon>
        <taxon>Cytophagia</taxon>
        <taxon>Cytophagales</taxon>
        <taxon>Hymenobacteraceae</taxon>
        <taxon>Hymenobacter</taxon>
    </lineage>
</organism>
<protein>
    <submittedName>
        <fullName evidence="3">Enhanced serine sensitivity protein SseB C-terminal domain-containing protein</fullName>
    </submittedName>
</protein>
<evidence type="ECO:0000259" key="2">
    <source>
        <dbReference type="Pfam" id="PF14581"/>
    </source>
</evidence>
<evidence type="ECO:0000313" key="3">
    <source>
        <dbReference type="EMBL" id="MBF9220597.1"/>
    </source>
</evidence>
<feature type="domain" description="SseB protein N-terminal" evidence="1">
    <location>
        <begin position="28"/>
        <end position="132"/>
    </location>
</feature>
<evidence type="ECO:0000313" key="4">
    <source>
        <dbReference type="Proteomes" id="UP000618931"/>
    </source>
</evidence>
<reference evidence="3 4" key="1">
    <citation type="submission" date="2020-11" db="EMBL/GenBank/DDBJ databases">
        <authorList>
            <person name="Kim M.K."/>
        </authorList>
    </citation>
    <scope>NUCLEOTIDE SEQUENCE [LARGE SCALE GENOMIC DNA]</scope>
    <source>
        <strain evidence="3 4">BT662</strain>
    </source>
</reference>
<feature type="domain" description="SseB protein C-terminal" evidence="2">
    <location>
        <begin position="154"/>
        <end position="259"/>
    </location>
</feature>
<accession>A0ABS0I125</accession>
<dbReference type="InterPro" id="IPR027945">
    <property type="entry name" value="SseB_C"/>
</dbReference>
<evidence type="ECO:0000259" key="1">
    <source>
        <dbReference type="Pfam" id="PF07179"/>
    </source>
</evidence>
<gene>
    <name evidence="3" type="ORF">I2H31_05725</name>
</gene>
<comment type="caution">
    <text evidence="3">The sequence shown here is derived from an EMBL/GenBank/DDBJ whole genome shotgun (WGS) entry which is preliminary data.</text>
</comment>